<accession>S5TV69</accession>
<evidence type="ECO:0000256" key="1">
    <source>
        <dbReference type="SAM" id="Phobius"/>
    </source>
</evidence>
<protein>
    <recommendedName>
        <fullName evidence="2">SPW repeat-containing integral membrane domain-containing protein</fullName>
    </recommendedName>
</protein>
<dbReference type="EMBL" id="KF264561">
    <property type="protein sequence ID" value="AGS49896.1"/>
    <property type="molecule type" value="Genomic_DNA"/>
</dbReference>
<keyword evidence="1" id="KW-0472">Membrane</keyword>
<evidence type="ECO:0000313" key="3">
    <source>
        <dbReference type="EMBL" id="AGS49896.1"/>
    </source>
</evidence>
<feature type="transmembrane region" description="Helical" evidence="1">
    <location>
        <begin position="36"/>
        <end position="54"/>
    </location>
</feature>
<keyword evidence="1" id="KW-0812">Transmembrane</keyword>
<name>S5TV69_9BACT</name>
<evidence type="ECO:0000259" key="2">
    <source>
        <dbReference type="Pfam" id="PF03779"/>
    </source>
</evidence>
<feature type="transmembrane region" description="Helical" evidence="1">
    <location>
        <begin position="91"/>
        <end position="111"/>
    </location>
</feature>
<organism evidence="3">
    <name type="scientific">uncultured bacterium esnapd21</name>
    <dbReference type="NCBI Taxonomy" id="1366603"/>
    <lineage>
        <taxon>Bacteria</taxon>
        <taxon>environmental samples</taxon>
    </lineage>
</organism>
<reference evidence="3" key="1">
    <citation type="journal article" date="2013" name="Proc. Natl. Acad. Sci. U.S.A.">
        <title>Mapping gene clusters within arrayed metagenomic libraries to expand the structural diversity of biomedically relevant natural products.</title>
        <authorList>
            <person name="Owen J.G."/>
            <person name="Reddy B.V."/>
            <person name="Ternei M.A."/>
            <person name="Charlop-Powers Z."/>
            <person name="Calle P.Y."/>
            <person name="Kim J.H."/>
            <person name="Brady S.F."/>
        </authorList>
    </citation>
    <scope>NUCLEOTIDE SEQUENCE</scope>
</reference>
<feature type="domain" description="SPW repeat-containing integral membrane" evidence="2">
    <location>
        <begin position="17"/>
        <end position="105"/>
    </location>
</feature>
<dbReference type="Pfam" id="PF03779">
    <property type="entry name" value="SPW"/>
    <property type="match status" value="1"/>
</dbReference>
<keyword evidence="1" id="KW-1133">Transmembrane helix</keyword>
<dbReference type="InterPro" id="IPR005530">
    <property type="entry name" value="SPW"/>
</dbReference>
<proteinExistence type="predicted"/>
<dbReference type="AlphaFoldDB" id="S5TV69"/>
<sequence>MRLKTKDEFTPVEVIQAAAAVLLAYWTFQYARGVEAMALAIAWVLGAGFIILALGKFASDENRQDLAACALGVAAILSPLILGFTDAAGAQQIHVFAGIIVMLVTAVRMGVRYLDQHEKAT</sequence>
<feature type="transmembrane region" description="Helical" evidence="1">
    <location>
        <begin position="12"/>
        <end position="30"/>
    </location>
</feature>
<feature type="transmembrane region" description="Helical" evidence="1">
    <location>
        <begin position="66"/>
        <end position="85"/>
    </location>
</feature>